<proteinExistence type="predicted"/>
<evidence type="ECO:0000313" key="1">
    <source>
        <dbReference type="EMBL" id="AOV18041.1"/>
    </source>
</evidence>
<accession>A0A1D8KAS0</accession>
<dbReference type="AlphaFoldDB" id="A0A1D8KAS0"/>
<dbReference type="EMBL" id="CP017448">
    <property type="protein sequence ID" value="AOV18041.1"/>
    <property type="molecule type" value="Genomic_DNA"/>
</dbReference>
<name>A0A1D8KAS0_9GAMM</name>
<keyword evidence="2" id="KW-1185">Reference proteome</keyword>
<sequence length="111" mass="11864">MTFSELLTYLDRHSGYPMLDGDPAASLSKARSGEHANPYAGEIITQLADKLGLDGVDAVLGERVQVINALGALRLKYMADDAPVEGFRTVEKVIATIDAAFNEEALANKGL</sequence>
<reference evidence="1 2" key="1">
    <citation type="submission" date="2016-09" db="EMBL/GenBank/DDBJ databases">
        <title>Acidihalobacter prosperus V6 (DSM14174).</title>
        <authorList>
            <person name="Khaleque H.N."/>
            <person name="Ramsay J.P."/>
            <person name="Murphy R.J.T."/>
            <person name="Kaksonen A.H."/>
            <person name="Boxall N.J."/>
            <person name="Watkin E.L.J."/>
        </authorList>
    </citation>
    <scope>NUCLEOTIDE SEQUENCE [LARGE SCALE GENOMIC DNA]</scope>
    <source>
        <strain evidence="1 2">V6</strain>
    </source>
</reference>
<dbReference type="KEGG" id="aaeo:BJI67_14090"/>
<evidence type="ECO:0000313" key="2">
    <source>
        <dbReference type="Proteomes" id="UP000095342"/>
    </source>
</evidence>
<gene>
    <name evidence="1" type="ORF">BJI67_14090</name>
</gene>
<protein>
    <submittedName>
        <fullName evidence="1">Uncharacterized protein</fullName>
    </submittedName>
</protein>
<dbReference type="Proteomes" id="UP000095342">
    <property type="component" value="Chromosome"/>
</dbReference>
<dbReference type="RefSeq" id="WP_070073571.1">
    <property type="nucleotide sequence ID" value="NZ_CP017448.1"/>
</dbReference>
<organism evidence="1 2">
    <name type="scientific">Acidihalobacter aeolianus</name>
    <dbReference type="NCBI Taxonomy" id="2792603"/>
    <lineage>
        <taxon>Bacteria</taxon>
        <taxon>Pseudomonadati</taxon>
        <taxon>Pseudomonadota</taxon>
        <taxon>Gammaproteobacteria</taxon>
        <taxon>Chromatiales</taxon>
        <taxon>Ectothiorhodospiraceae</taxon>
        <taxon>Acidihalobacter</taxon>
    </lineage>
</organism>